<dbReference type="PANTHER" id="PTHR24413">
    <property type="entry name" value="SPECKLE-TYPE POZ PROTEIN"/>
    <property type="match status" value="1"/>
</dbReference>
<dbReference type="InterPro" id="IPR000210">
    <property type="entry name" value="BTB/POZ_dom"/>
</dbReference>
<dbReference type="CDD" id="cd18186">
    <property type="entry name" value="BTB_POZ_ZBTB_KLHL-like"/>
    <property type="match status" value="1"/>
</dbReference>
<gene>
    <name evidence="3" type="ORF">DEBURN_LOCUS4824</name>
</gene>
<feature type="region of interest" description="Disordered" evidence="1">
    <location>
        <begin position="1"/>
        <end position="40"/>
    </location>
</feature>
<dbReference type="Proteomes" id="UP000789706">
    <property type="component" value="Unassembled WGS sequence"/>
</dbReference>
<accession>A0A9N8ZR80</accession>
<feature type="compositionally biased region" description="Basic residues" evidence="1">
    <location>
        <begin position="11"/>
        <end position="21"/>
    </location>
</feature>
<dbReference type="AlphaFoldDB" id="A0A9N8ZR80"/>
<feature type="domain" description="BTB" evidence="2">
    <location>
        <begin position="804"/>
        <end position="879"/>
    </location>
</feature>
<organism evidence="3 4">
    <name type="scientific">Diversispora eburnea</name>
    <dbReference type="NCBI Taxonomy" id="1213867"/>
    <lineage>
        <taxon>Eukaryota</taxon>
        <taxon>Fungi</taxon>
        <taxon>Fungi incertae sedis</taxon>
        <taxon>Mucoromycota</taxon>
        <taxon>Glomeromycotina</taxon>
        <taxon>Glomeromycetes</taxon>
        <taxon>Diversisporales</taxon>
        <taxon>Diversisporaceae</taxon>
        <taxon>Diversispora</taxon>
    </lineage>
</organism>
<evidence type="ECO:0000256" key="1">
    <source>
        <dbReference type="SAM" id="MobiDB-lite"/>
    </source>
</evidence>
<proteinExistence type="predicted"/>
<comment type="caution">
    <text evidence="3">The sequence shown here is derived from an EMBL/GenBank/DDBJ whole genome shotgun (WGS) entry which is preliminary data.</text>
</comment>
<name>A0A9N8ZR80_9GLOM</name>
<reference evidence="3" key="1">
    <citation type="submission" date="2021-06" db="EMBL/GenBank/DDBJ databases">
        <authorList>
            <person name="Kallberg Y."/>
            <person name="Tangrot J."/>
            <person name="Rosling A."/>
        </authorList>
    </citation>
    <scope>NUCLEOTIDE SEQUENCE</scope>
    <source>
        <strain evidence="3">AZ414A</strain>
    </source>
</reference>
<dbReference type="SUPFAM" id="SSF54695">
    <property type="entry name" value="POZ domain"/>
    <property type="match status" value="1"/>
</dbReference>
<evidence type="ECO:0000313" key="4">
    <source>
        <dbReference type="Proteomes" id="UP000789706"/>
    </source>
</evidence>
<dbReference type="InterPro" id="IPR011333">
    <property type="entry name" value="SKP1/BTB/POZ_sf"/>
</dbReference>
<sequence>MSQPKKEFKKPFRHTHPKKKSNFTPTKGNESQCPISDESKEGKDDRWYIRLPNDFWIADILSEYEYKVSKGRPNLASTSPIPISNSTMMEVSSQFVRDVLRCKALKLKAESVNVRNEIIFNLLRFVLRDKAYQELMYVPLVPTQSNEFAAFGTQTYYLAARSDIKILPKVGPITIIIEDELPVDLKEDEFKRLAKDVYFKRNLPIPIIKFGWNITYELKSLNDINLPILRTEKCPKQGQSGLLNDLNKLGILFTDFKIDNHQVFVKEFNPANIVRAVEQLRLTRQTSMEKLFQFISNDERDRIREYIVRKWKRLIDKRNEYEDRVESDSELWNILREFPIWPTFDPEVGYVPAVRGMLVPEKLEYYESTRSNYRCYINYKDESERRILKALGVYTIADYVYLGDIFDKANSGGIDPSDLSYNKLLRSFLKLPTNKIDVRWSNRKLIPNQLYSRLLRADECLNQSVLLIRRLYAGSDLFIADDLTNGIYLSGLEKLGFEGRIDVERLIRIAKNIETMAERLNPPQDILDRAEQLILHFYYNIDNFAFSFNQWDRFKRIKIVPSRKLCFPYFGTAKIPNIKLCAFSELRMPIHIDLCWTQAGIFHDRAIPPRTVLILYEELEKVPAFETLNHLLEIKKRIENRELEDWREPLRKKQLRKLIRGVYARLNEELILSKEIGTLAYNEFLRNLNKGLSDCPKVFFNGKDPFDLNQWKAAKNLVFNVKDDLTNNLVSVHSKLKQFKNLLLQCGAKSFKLPSLSISNPTSVAAVVQIQNRDPVFENLCKLLDPPSKDPRVRDQRESEEELLDTVFHIRGQEVKTSRFVLAFSCPHFYKAVTSKFKESNMKEIIHIKLQEGAADDVHPDSFRVFLKWLYKKPLEEAMNEIPYNPSINDGDEADEISFYLNHYIDLLNLANLYFLDDLKELVADTIVSKHLQTPQNIIEIRAWAKLFSVDKLINYCEKALITLQSIFE</sequence>
<dbReference type="PROSITE" id="PS50097">
    <property type="entry name" value="BTB"/>
    <property type="match status" value="1"/>
</dbReference>
<dbReference type="EMBL" id="CAJVPK010000393">
    <property type="protein sequence ID" value="CAG8504005.1"/>
    <property type="molecule type" value="Genomic_DNA"/>
</dbReference>
<evidence type="ECO:0000313" key="3">
    <source>
        <dbReference type="EMBL" id="CAG8504005.1"/>
    </source>
</evidence>
<evidence type="ECO:0000259" key="2">
    <source>
        <dbReference type="PROSITE" id="PS50097"/>
    </source>
</evidence>
<dbReference type="Pfam" id="PF00651">
    <property type="entry name" value="BTB"/>
    <property type="match status" value="1"/>
</dbReference>
<feature type="compositionally biased region" description="Polar residues" evidence="1">
    <location>
        <begin position="22"/>
        <end position="34"/>
    </location>
</feature>
<feature type="compositionally biased region" description="Basic and acidic residues" evidence="1">
    <location>
        <begin position="1"/>
        <end position="10"/>
    </location>
</feature>
<protein>
    <submittedName>
        <fullName evidence="3">11782_t:CDS:1</fullName>
    </submittedName>
</protein>
<dbReference type="SMART" id="SM00225">
    <property type="entry name" value="BTB"/>
    <property type="match status" value="1"/>
</dbReference>
<keyword evidence="4" id="KW-1185">Reference proteome</keyword>
<dbReference type="Gene3D" id="3.30.710.10">
    <property type="entry name" value="Potassium Channel Kv1.1, Chain A"/>
    <property type="match status" value="1"/>
</dbReference>
<dbReference type="OrthoDB" id="6359816at2759"/>